<organism evidence="4 5">
    <name type="scientific">Cryobacterium suzukii</name>
    <dbReference type="NCBI Taxonomy" id="1259198"/>
    <lineage>
        <taxon>Bacteria</taxon>
        <taxon>Bacillati</taxon>
        <taxon>Actinomycetota</taxon>
        <taxon>Actinomycetes</taxon>
        <taxon>Micrococcales</taxon>
        <taxon>Microbacteriaceae</taxon>
        <taxon>Cryobacterium</taxon>
    </lineage>
</organism>
<dbReference type="PANTHER" id="PTHR30290:SF38">
    <property type="entry name" value="D,D-DIPEPTIDE-BINDING PERIPLASMIC PROTEIN DDPA-RELATED"/>
    <property type="match status" value="1"/>
</dbReference>
<dbReference type="GO" id="GO:0042597">
    <property type="term" value="C:periplasmic space"/>
    <property type="evidence" value="ECO:0007669"/>
    <property type="project" value="UniProtKB-ARBA"/>
</dbReference>
<evidence type="ECO:0000313" key="4">
    <source>
        <dbReference type="EMBL" id="TFD58139.1"/>
    </source>
</evidence>
<evidence type="ECO:0000256" key="1">
    <source>
        <dbReference type="ARBA" id="ARBA00022729"/>
    </source>
</evidence>
<feature type="signal peptide" evidence="2">
    <location>
        <begin position="1"/>
        <end position="28"/>
    </location>
</feature>
<evidence type="ECO:0000259" key="3">
    <source>
        <dbReference type="Pfam" id="PF00496"/>
    </source>
</evidence>
<dbReference type="Gene3D" id="3.10.105.10">
    <property type="entry name" value="Dipeptide-binding Protein, Domain 3"/>
    <property type="match status" value="1"/>
</dbReference>
<feature type="domain" description="Solute-binding protein family 5" evidence="3">
    <location>
        <begin position="81"/>
        <end position="439"/>
    </location>
</feature>
<dbReference type="Pfam" id="PF00496">
    <property type="entry name" value="SBP_bac_5"/>
    <property type="match status" value="1"/>
</dbReference>
<dbReference type="OrthoDB" id="5240629at2"/>
<dbReference type="PANTHER" id="PTHR30290">
    <property type="entry name" value="PERIPLASMIC BINDING COMPONENT OF ABC TRANSPORTER"/>
    <property type="match status" value="1"/>
</dbReference>
<dbReference type="AlphaFoldDB" id="A0A4R9AD18"/>
<sequence length="517" mass="55597">MMLRRTLNIGCMAAASLMLVSCASTPSASPSADEVVAGGIAVVALSDEPDTLDPTVANTFVARVVFTAFCEKLYDSNDSLELVPQLAASLPVTSADGLTVDIALREGILFNDGTPFNADAVKITLDRNLTLDTSSRKKELAALQSVEVVDDNNIRLTLSRPFSPLGAQLADRAGAIMSPTALETLGLDFGTDPVCVGPFDFTDRVPGSEINFTKSDYYYDKDLVKLDGVTYKFITDPNIRAANLRSSDINVAERLNASDVDQLGADGVDVLDVSAIGYQGLTINIDPTMSSSPLASSVELRKAFELSIDRDALNTVVFAGQTTPDCVPLPKQMAFRPDDIQCVDFDPDAARALVEASGETLPIPVELLIPARPTDQKTAEVIQQMANDVGFDVTIKPVEFVSALDLGRAGEFDMFLIGWSGRMDPDGDLNDLLTTGGTNNYSRMADSEVDSLISEAASVTETDARRDLYAQALDRIDEIKPLIYLYHDTWFLGLAGITGVEYSADAIPRFKTAELTK</sequence>
<dbReference type="InterPro" id="IPR000914">
    <property type="entry name" value="SBP_5_dom"/>
</dbReference>
<dbReference type="EMBL" id="SOHJ01000012">
    <property type="protein sequence ID" value="TFD58139.1"/>
    <property type="molecule type" value="Genomic_DNA"/>
</dbReference>
<dbReference type="PIRSF" id="PIRSF002741">
    <property type="entry name" value="MppA"/>
    <property type="match status" value="1"/>
</dbReference>
<dbReference type="Proteomes" id="UP000298170">
    <property type="component" value="Unassembled WGS sequence"/>
</dbReference>
<dbReference type="SUPFAM" id="SSF53850">
    <property type="entry name" value="Periplasmic binding protein-like II"/>
    <property type="match status" value="1"/>
</dbReference>
<accession>A0A4R9AD18</accession>
<keyword evidence="5" id="KW-1185">Reference proteome</keyword>
<evidence type="ECO:0000313" key="5">
    <source>
        <dbReference type="Proteomes" id="UP000298170"/>
    </source>
</evidence>
<evidence type="ECO:0000256" key="2">
    <source>
        <dbReference type="SAM" id="SignalP"/>
    </source>
</evidence>
<dbReference type="Gene3D" id="3.90.76.10">
    <property type="entry name" value="Dipeptide-binding Protein, Domain 1"/>
    <property type="match status" value="1"/>
</dbReference>
<dbReference type="GO" id="GO:0015833">
    <property type="term" value="P:peptide transport"/>
    <property type="evidence" value="ECO:0007669"/>
    <property type="project" value="TreeGrafter"/>
</dbReference>
<dbReference type="GO" id="GO:1904680">
    <property type="term" value="F:peptide transmembrane transporter activity"/>
    <property type="evidence" value="ECO:0007669"/>
    <property type="project" value="TreeGrafter"/>
</dbReference>
<protein>
    <submittedName>
        <fullName evidence="4">ABC transporter substrate-binding protein</fullName>
    </submittedName>
</protein>
<dbReference type="InterPro" id="IPR030678">
    <property type="entry name" value="Peptide/Ni-bd"/>
</dbReference>
<dbReference type="GO" id="GO:0043190">
    <property type="term" value="C:ATP-binding cassette (ABC) transporter complex"/>
    <property type="evidence" value="ECO:0007669"/>
    <property type="project" value="InterPro"/>
</dbReference>
<gene>
    <name evidence="4" type="ORF">E3T39_12610</name>
</gene>
<reference evidence="4 5" key="1">
    <citation type="submission" date="2019-03" db="EMBL/GenBank/DDBJ databases">
        <title>Genomics of glacier-inhabiting Cryobacterium strains.</title>
        <authorList>
            <person name="Liu Q."/>
            <person name="Xin Y.-H."/>
        </authorList>
    </citation>
    <scope>NUCLEOTIDE SEQUENCE [LARGE SCALE GENOMIC DNA]</scope>
    <source>
        <strain evidence="4 5">Sr39</strain>
    </source>
</reference>
<keyword evidence="1 2" id="KW-0732">Signal</keyword>
<name>A0A4R9AD18_9MICO</name>
<proteinExistence type="predicted"/>
<dbReference type="PROSITE" id="PS51257">
    <property type="entry name" value="PROKAR_LIPOPROTEIN"/>
    <property type="match status" value="1"/>
</dbReference>
<dbReference type="Gene3D" id="3.40.190.10">
    <property type="entry name" value="Periplasmic binding protein-like II"/>
    <property type="match status" value="1"/>
</dbReference>
<dbReference type="InterPro" id="IPR039424">
    <property type="entry name" value="SBP_5"/>
</dbReference>
<comment type="caution">
    <text evidence="4">The sequence shown here is derived from an EMBL/GenBank/DDBJ whole genome shotgun (WGS) entry which is preliminary data.</text>
</comment>
<feature type="chain" id="PRO_5020312903" evidence="2">
    <location>
        <begin position="29"/>
        <end position="517"/>
    </location>
</feature>